<reference evidence="3" key="2">
    <citation type="submission" date="2012-11" db="EMBL/GenBank/DDBJ databases">
        <authorList>
            <person name="Kuo A."/>
            <person name="Curtis B.A."/>
            <person name="Tanifuji G."/>
            <person name="Burki F."/>
            <person name="Gruber A."/>
            <person name="Irimia M."/>
            <person name="Maruyama S."/>
            <person name="Arias M.C."/>
            <person name="Ball S.G."/>
            <person name="Gile G.H."/>
            <person name="Hirakawa Y."/>
            <person name="Hopkins J.F."/>
            <person name="Rensing S.A."/>
            <person name="Schmutz J."/>
            <person name="Symeonidi A."/>
            <person name="Elias M."/>
            <person name="Eveleigh R.J."/>
            <person name="Herman E.K."/>
            <person name="Klute M.J."/>
            <person name="Nakayama T."/>
            <person name="Obornik M."/>
            <person name="Reyes-Prieto A."/>
            <person name="Armbrust E.V."/>
            <person name="Aves S.J."/>
            <person name="Beiko R.G."/>
            <person name="Coutinho P."/>
            <person name="Dacks J.B."/>
            <person name="Durnford D.G."/>
            <person name="Fast N.M."/>
            <person name="Green B.R."/>
            <person name="Grisdale C."/>
            <person name="Hempe F."/>
            <person name="Henrissat B."/>
            <person name="Hoppner M.P."/>
            <person name="Ishida K.-I."/>
            <person name="Kim E."/>
            <person name="Koreny L."/>
            <person name="Kroth P.G."/>
            <person name="Liu Y."/>
            <person name="Malik S.-B."/>
            <person name="Maier U.G."/>
            <person name="McRose D."/>
            <person name="Mock T."/>
            <person name="Neilson J.A."/>
            <person name="Onodera N.T."/>
            <person name="Poole A.M."/>
            <person name="Pritham E.J."/>
            <person name="Richards T.A."/>
            <person name="Rocap G."/>
            <person name="Roy S.W."/>
            <person name="Sarai C."/>
            <person name="Schaack S."/>
            <person name="Shirato S."/>
            <person name="Slamovits C.H."/>
            <person name="Spencer D.F."/>
            <person name="Suzuki S."/>
            <person name="Worden A.Z."/>
            <person name="Zauner S."/>
            <person name="Barry K."/>
            <person name="Bell C."/>
            <person name="Bharti A.K."/>
            <person name="Crow J.A."/>
            <person name="Grimwood J."/>
            <person name="Kramer R."/>
            <person name="Lindquist E."/>
            <person name="Lucas S."/>
            <person name="Salamov A."/>
            <person name="McFadden G.I."/>
            <person name="Lane C.E."/>
            <person name="Keeling P.J."/>
            <person name="Gray M.W."/>
            <person name="Grigoriev I.V."/>
            <person name="Archibald J.M."/>
        </authorList>
    </citation>
    <scope>NUCLEOTIDE SEQUENCE</scope>
    <source>
        <strain evidence="3">CCMP2712</strain>
    </source>
</reference>
<evidence type="ECO:0000313" key="1">
    <source>
        <dbReference type="EMBL" id="EKX40756.1"/>
    </source>
</evidence>
<dbReference type="GeneID" id="17297290"/>
<reference evidence="2" key="3">
    <citation type="submission" date="2016-03" db="UniProtKB">
        <authorList>
            <consortium name="EnsemblProtists"/>
        </authorList>
    </citation>
    <scope>IDENTIFICATION</scope>
</reference>
<dbReference type="EnsemblProtists" id="EKX40756">
    <property type="protein sequence ID" value="EKX40756"/>
    <property type="gene ID" value="GUITHDRAFT_142617"/>
</dbReference>
<evidence type="ECO:0000313" key="3">
    <source>
        <dbReference type="Proteomes" id="UP000011087"/>
    </source>
</evidence>
<gene>
    <name evidence="1" type="ORF">GUITHDRAFT_142617</name>
</gene>
<dbReference type="RefSeq" id="XP_005827736.1">
    <property type="nucleotide sequence ID" value="XM_005827679.1"/>
</dbReference>
<evidence type="ECO:0000313" key="2">
    <source>
        <dbReference type="EnsemblProtists" id="EKX40756"/>
    </source>
</evidence>
<accession>L1IWZ4</accession>
<protein>
    <submittedName>
        <fullName evidence="1 2">Uncharacterized protein</fullName>
    </submittedName>
</protein>
<keyword evidence="3" id="KW-1185">Reference proteome</keyword>
<dbReference type="PaxDb" id="55529-EKX40756"/>
<organism evidence="1">
    <name type="scientific">Guillardia theta (strain CCMP2712)</name>
    <name type="common">Cryptophyte</name>
    <dbReference type="NCBI Taxonomy" id="905079"/>
    <lineage>
        <taxon>Eukaryota</taxon>
        <taxon>Cryptophyceae</taxon>
        <taxon>Pyrenomonadales</taxon>
        <taxon>Geminigeraceae</taxon>
        <taxon>Guillardia</taxon>
    </lineage>
</organism>
<dbReference type="KEGG" id="gtt:GUITHDRAFT_142617"/>
<reference evidence="1 3" key="1">
    <citation type="journal article" date="2012" name="Nature">
        <title>Algal genomes reveal evolutionary mosaicism and the fate of nucleomorphs.</title>
        <authorList>
            <consortium name="DOE Joint Genome Institute"/>
            <person name="Curtis B.A."/>
            <person name="Tanifuji G."/>
            <person name="Burki F."/>
            <person name="Gruber A."/>
            <person name="Irimia M."/>
            <person name="Maruyama S."/>
            <person name="Arias M.C."/>
            <person name="Ball S.G."/>
            <person name="Gile G.H."/>
            <person name="Hirakawa Y."/>
            <person name="Hopkins J.F."/>
            <person name="Kuo A."/>
            <person name="Rensing S.A."/>
            <person name="Schmutz J."/>
            <person name="Symeonidi A."/>
            <person name="Elias M."/>
            <person name="Eveleigh R.J."/>
            <person name="Herman E.K."/>
            <person name="Klute M.J."/>
            <person name="Nakayama T."/>
            <person name="Obornik M."/>
            <person name="Reyes-Prieto A."/>
            <person name="Armbrust E.V."/>
            <person name="Aves S.J."/>
            <person name="Beiko R.G."/>
            <person name="Coutinho P."/>
            <person name="Dacks J.B."/>
            <person name="Durnford D.G."/>
            <person name="Fast N.M."/>
            <person name="Green B.R."/>
            <person name="Grisdale C.J."/>
            <person name="Hempel F."/>
            <person name="Henrissat B."/>
            <person name="Hoppner M.P."/>
            <person name="Ishida K."/>
            <person name="Kim E."/>
            <person name="Koreny L."/>
            <person name="Kroth P.G."/>
            <person name="Liu Y."/>
            <person name="Malik S.B."/>
            <person name="Maier U.G."/>
            <person name="McRose D."/>
            <person name="Mock T."/>
            <person name="Neilson J.A."/>
            <person name="Onodera N.T."/>
            <person name="Poole A.M."/>
            <person name="Pritham E.J."/>
            <person name="Richards T.A."/>
            <person name="Rocap G."/>
            <person name="Roy S.W."/>
            <person name="Sarai C."/>
            <person name="Schaack S."/>
            <person name="Shirato S."/>
            <person name="Slamovits C.H."/>
            <person name="Spencer D.F."/>
            <person name="Suzuki S."/>
            <person name="Worden A.Z."/>
            <person name="Zauner S."/>
            <person name="Barry K."/>
            <person name="Bell C."/>
            <person name="Bharti A.K."/>
            <person name="Crow J.A."/>
            <person name="Grimwood J."/>
            <person name="Kramer R."/>
            <person name="Lindquist E."/>
            <person name="Lucas S."/>
            <person name="Salamov A."/>
            <person name="McFadden G.I."/>
            <person name="Lane C.E."/>
            <person name="Keeling P.J."/>
            <person name="Gray M.W."/>
            <person name="Grigoriev I.V."/>
            <person name="Archibald J.M."/>
        </authorList>
    </citation>
    <scope>NUCLEOTIDE SEQUENCE</scope>
    <source>
        <strain evidence="1 3">CCMP2712</strain>
    </source>
</reference>
<dbReference type="HOGENOM" id="CLU_895590_0_0_1"/>
<sequence>MYGIGGMTDKEGKFCLHCNELLKDHKAGKYFEIETIVSNETLSQVCERLDMSTEGIKLLNRMLKSPDAFERMFDTSEGEFQELLAEENQTRLQNYLQDPELIMEMGTKIPVIRLIEMDRCSGEAACCSFHAFIRTTNMIIGCLQEKAAQMRKVATVNFQLQEQGVNVQFTEKSHSRKLNGEQCDRFVKKASVVINTLYSDPAYADDRERWIGVMEEWDLLSTMLKCQELDKLENLDFQIGLTLPVRLRTLMLNIIDLVGDPSLMQSFYFHSLLVGHIGQQFYDRLVQYGIPLGLLNINILEDLRICKSNQR</sequence>
<proteinExistence type="predicted"/>
<dbReference type="AlphaFoldDB" id="L1IWZ4"/>
<dbReference type="EMBL" id="JH993029">
    <property type="protein sequence ID" value="EKX40756.1"/>
    <property type="molecule type" value="Genomic_DNA"/>
</dbReference>
<name>L1IWZ4_GUITC</name>
<dbReference type="Proteomes" id="UP000011087">
    <property type="component" value="Unassembled WGS sequence"/>
</dbReference>